<evidence type="ECO:0000313" key="2">
    <source>
        <dbReference type="Proteomes" id="UP000231901"/>
    </source>
</evidence>
<reference evidence="2" key="1">
    <citation type="journal article" date="2018" name="Genome Announc.">
        <title>Complete genome sequence of a Dickeya fangzhongdai type strain causing bleeding canker of pear tree trunks.</title>
        <authorList>
            <person name="Zhao Y."/>
            <person name="Tian Y."/>
            <person name="Li X."/>
            <person name="Hu B."/>
        </authorList>
    </citation>
    <scope>NUCLEOTIDE SEQUENCE [LARGE SCALE GENOMIC DNA]</scope>
    <source>
        <strain evidence="2">DSM 101947</strain>
    </source>
</reference>
<dbReference type="Gene3D" id="1.10.1200.10">
    <property type="entry name" value="ACP-like"/>
    <property type="match status" value="1"/>
</dbReference>
<protein>
    <submittedName>
        <fullName evidence="1">Acyl carrier protein</fullName>
    </submittedName>
</protein>
<dbReference type="RefSeq" id="WP_038919430.1">
    <property type="nucleotide sequence ID" value="NZ_BMJF01000002.1"/>
</dbReference>
<organism evidence="1 2">
    <name type="scientific">Dickeya fangzhongdai</name>
    <dbReference type="NCBI Taxonomy" id="1778540"/>
    <lineage>
        <taxon>Bacteria</taxon>
        <taxon>Pseudomonadati</taxon>
        <taxon>Pseudomonadota</taxon>
        <taxon>Gammaproteobacteria</taxon>
        <taxon>Enterobacterales</taxon>
        <taxon>Pectobacteriaceae</taxon>
        <taxon>Dickeya</taxon>
    </lineage>
</organism>
<proteinExistence type="predicted"/>
<accession>A0A2K8QQ72</accession>
<dbReference type="OrthoDB" id="6430507at2"/>
<dbReference type="InterPro" id="IPR036736">
    <property type="entry name" value="ACP-like_sf"/>
</dbReference>
<keyword evidence="2" id="KW-1185">Reference proteome</keyword>
<dbReference type="Proteomes" id="UP000231901">
    <property type="component" value="Chromosome"/>
</dbReference>
<dbReference type="GeneID" id="66565321"/>
<gene>
    <name evidence="1" type="ORF">CVE23_13385</name>
</gene>
<name>A0A2K8QQ72_9GAMM</name>
<sequence>MDAQKEILAVVLDIINGIKNTGFTPDVVELDSFIGGELGVDSVEMLESWYEIEKRLHIKVNDGDKRGIYTLGDLIGTIEAHLPAEAVKS</sequence>
<dbReference type="KEGG" id="dfn:CVE23_13385"/>
<evidence type="ECO:0000313" key="1">
    <source>
        <dbReference type="EMBL" id="ATZ94880.1"/>
    </source>
</evidence>
<dbReference type="EMBL" id="CP025003">
    <property type="protein sequence ID" value="ATZ94880.1"/>
    <property type="molecule type" value="Genomic_DNA"/>
</dbReference>
<dbReference type="SUPFAM" id="SSF47336">
    <property type="entry name" value="ACP-like"/>
    <property type="match status" value="1"/>
</dbReference>
<dbReference type="AlphaFoldDB" id="A0A2K8QQ72"/>